<evidence type="ECO:0000313" key="1">
    <source>
        <dbReference type="EMBL" id="MEK8046892.1"/>
    </source>
</evidence>
<accession>A0ABU9C8F3</accession>
<protein>
    <submittedName>
        <fullName evidence="1">Uncharacterized protein</fullName>
    </submittedName>
</protein>
<sequence length="245" mass="27292">MDGIDDEDIDEVDAVGKLTIVAKALHGSLTGYSKYREDWLSGQVTLNLQGKVAPLYRRPALRPAKIPVTREEALYSLDRQVIDLHWLHCTGFRFPIGQTQFATLLTDENFDWDLACDFALSLVKTEIKVTQWLSLDELSAWELASLQATATRKRLFDLRKQEPVIRQRLTTVHRGRPNAADLIQLDVTHWWVKSTIGVHSATARAKAFALCLGLDSPPTAAVFARQATAAEKRLATGKSTVRAAA</sequence>
<gene>
    <name evidence="1" type="ORF">AACH00_11065</name>
</gene>
<reference evidence="1 2" key="1">
    <citation type="submission" date="2024-04" db="EMBL/GenBank/DDBJ databases">
        <title>Novel species of the genus Ideonella isolated from streams.</title>
        <authorList>
            <person name="Lu H."/>
        </authorList>
    </citation>
    <scope>NUCLEOTIDE SEQUENCE [LARGE SCALE GENOMIC DNA]</scope>
    <source>
        <strain evidence="1 2">LYT19W</strain>
    </source>
</reference>
<organism evidence="1 2">
    <name type="scientific">Ideonella margarita</name>
    <dbReference type="NCBI Taxonomy" id="2984191"/>
    <lineage>
        <taxon>Bacteria</taxon>
        <taxon>Pseudomonadati</taxon>
        <taxon>Pseudomonadota</taxon>
        <taxon>Betaproteobacteria</taxon>
        <taxon>Burkholderiales</taxon>
        <taxon>Sphaerotilaceae</taxon>
        <taxon>Ideonella</taxon>
    </lineage>
</organism>
<name>A0ABU9C8F3_9BURK</name>
<dbReference type="RefSeq" id="WP_341399195.1">
    <property type="nucleotide sequence ID" value="NZ_JBBUTI010000007.1"/>
</dbReference>
<comment type="caution">
    <text evidence="1">The sequence shown here is derived from an EMBL/GenBank/DDBJ whole genome shotgun (WGS) entry which is preliminary data.</text>
</comment>
<proteinExistence type="predicted"/>
<dbReference type="Proteomes" id="UP001379945">
    <property type="component" value="Unassembled WGS sequence"/>
</dbReference>
<dbReference type="EMBL" id="JBBUTI010000007">
    <property type="protein sequence ID" value="MEK8046892.1"/>
    <property type="molecule type" value="Genomic_DNA"/>
</dbReference>
<keyword evidence="2" id="KW-1185">Reference proteome</keyword>
<evidence type="ECO:0000313" key="2">
    <source>
        <dbReference type="Proteomes" id="UP001379945"/>
    </source>
</evidence>